<dbReference type="SUPFAM" id="SSF53448">
    <property type="entry name" value="Nucleotide-diphospho-sugar transferases"/>
    <property type="match status" value="1"/>
</dbReference>
<dbReference type="SMART" id="SM00256">
    <property type="entry name" value="FBOX"/>
    <property type="match status" value="3"/>
</dbReference>
<organism evidence="11 12">
    <name type="scientific">Brassica napus</name>
    <name type="common">Rape</name>
    <dbReference type="NCBI Taxonomy" id="3708"/>
    <lineage>
        <taxon>Eukaryota</taxon>
        <taxon>Viridiplantae</taxon>
        <taxon>Streptophyta</taxon>
        <taxon>Embryophyta</taxon>
        <taxon>Tracheophyta</taxon>
        <taxon>Spermatophyta</taxon>
        <taxon>Magnoliopsida</taxon>
        <taxon>eudicotyledons</taxon>
        <taxon>Gunneridae</taxon>
        <taxon>Pentapetalae</taxon>
        <taxon>rosids</taxon>
        <taxon>malvids</taxon>
        <taxon>Brassicales</taxon>
        <taxon>Brassicaceae</taxon>
        <taxon>Brassiceae</taxon>
        <taxon>Brassica</taxon>
    </lineage>
</organism>
<keyword evidence="2" id="KW-0328">Glycosyltransferase</keyword>
<dbReference type="Proteomes" id="UP000824890">
    <property type="component" value="Unassembled WGS sequence"/>
</dbReference>
<evidence type="ECO:0000256" key="9">
    <source>
        <dbReference type="SAM" id="Phobius"/>
    </source>
</evidence>
<feature type="transmembrane region" description="Helical" evidence="9">
    <location>
        <begin position="400"/>
        <end position="426"/>
    </location>
</feature>
<dbReference type="CDD" id="cd06437">
    <property type="entry name" value="CESA_CaSu_A2"/>
    <property type="match status" value="1"/>
</dbReference>
<dbReference type="InterPro" id="IPR036047">
    <property type="entry name" value="F-box-like_dom_sf"/>
</dbReference>
<dbReference type="PANTHER" id="PTHR32044">
    <property type="entry name" value="GLUCOMANNAN 4-BETA-MANNOSYLTRANSFERASE 9"/>
    <property type="match status" value="1"/>
</dbReference>
<dbReference type="PANTHER" id="PTHR32044:SF17">
    <property type="entry name" value="GLUCOMANNAN 4-BETA-MANNOSYLTRANSFERASE 2"/>
    <property type="match status" value="1"/>
</dbReference>
<evidence type="ECO:0000256" key="3">
    <source>
        <dbReference type="ARBA" id="ARBA00022679"/>
    </source>
</evidence>
<dbReference type="Gene3D" id="3.90.550.10">
    <property type="entry name" value="Spore Coat Polysaccharide Biosynthesis Protein SpsA, Chain A"/>
    <property type="match status" value="1"/>
</dbReference>
<dbReference type="Pfam" id="PF08387">
    <property type="entry name" value="FBD"/>
    <property type="match status" value="3"/>
</dbReference>
<dbReference type="SMART" id="SM00579">
    <property type="entry name" value="FBD"/>
    <property type="match status" value="3"/>
</dbReference>
<dbReference type="EMBL" id="JAGKQM010000013">
    <property type="protein sequence ID" value="KAH0888641.1"/>
    <property type="molecule type" value="Genomic_DNA"/>
</dbReference>
<dbReference type="InterPro" id="IPR055411">
    <property type="entry name" value="LRR_FXL15/At3g58940/PEG3-like"/>
</dbReference>
<dbReference type="InterPro" id="IPR001810">
    <property type="entry name" value="F-box_dom"/>
</dbReference>
<evidence type="ECO:0000256" key="4">
    <source>
        <dbReference type="ARBA" id="ARBA00022692"/>
    </source>
</evidence>
<feature type="transmembrane region" description="Helical" evidence="9">
    <location>
        <begin position="356"/>
        <end position="388"/>
    </location>
</feature>
<dbReference type="InterPro" id="IPR032675">
    <property type="entry name" value="LRR_dom_sf"/>
</dbReference>
<feature type="transmembrane region" description="Helical" evidence="9">
    <location>
        <begin position="509"/>
        <end position="532"/>
    </location>
</feature>
<keyword evidence="4 9" id="KW-0812">Transmembrane</keyword>
<proteinExistence type="predicted"/>
<sequence length="1845" mass="210912">MDGVSPKFVLPETFDGVRMEITGQLGMIWELVKAPVIVPLLQLAVYICLLMSVMLLCERVYMGIVIVLVKLFWKKPDKRYKFVPIQDDEELGSSNFPVVLVQIPMFNEREVYKLSIGAASGLSWPSDRLVIQVLDDSTDPTVKQMVEMECQRWASKGINIRYQIRENRVGYKAGALKEGLKRSYVKHCEYVVIFDADFQPEPDFLRRSIPFLVHNPNIALVQARWRFVNSDECLLTRMQEMSLDYHFTVEQEVGSATHAFFGFNGTAGIWRIAAINEAGGWKDRTTVEDMDLAVRASLRGWKFLYLGDLQVKSELPSTFRAFRFQQHRWSCGPANLFRKMVMEIVRNKKVRFWKKVYVIYSFFFVRKVIAHWVTFCFYCVVLPLTILVPEVKVPIWGSVYIPSIITILNSVGTPRSIHLLFYWILFENVMSLHRTKATLIGLFEAGRANEWVVTAKLGSGQSAKGNTKGLKKFPRIFKLPDRLNTLELGFAAFLFVCGCYDFVHGKNNYFIYLFLQTMSFFISGLGWIGTYVPKELFCDHIWPEDYFFTKRYSRRREDTISKLPDSLLSQILSHLPTTKEAVRTSVLSKRWKSLYLLIPSLVLNANEFPNHNSFVSFIDKFLAFSKEQNSILHKLKLSVKKNVNDPPCVTRWLDSVSSSKLNNLDVECLVNRKFLEAIPQNLYVCDTLVYLRLHRVSLCEFVDSVSLPCLKTLVLEHNVYANDVTLESFISSSPVLEDLSIVRMVPDNIKEGTGVFIDAPRLNYLKFEDDLSDSKVITNSRSLAKVNIVFVFSENDTADVIDLPKRDMIRNFFTSISGVTDMKLSSHIVEFLHYNNEFDPMVLPQFCNLSRLKLKVSKSCLKMLPTLLERCPNLNSLGLVLDFYKSNGKARKIRASSVPRCLQSSLENVEIKRFNGEAARMEVARYFVENSLVLKKLVLDIGCSTMEKGFYITEQGFSMFRDLLALPRPSSATREDRISFLPDHLLCEILSDVPTKTAVVTSVLSTRWRTIWLSTPVLDLHTHDFPNFTAFASFISSNPYYLIKKWINNAVTRKVQHLDILYPWFLEKMPPSIYTCESLVSLKLSDVLLADSEYFSIPCLKIMHLVNSIYTNGAFLEKLISSCPVLEDLTVVKDRDAEYDFEALRVRSQSLKSLVVDIDGHTYMDSENTGKAVVIDAPGLNYLSLKDKQSTSFVISKLSLSAKVNVNVSFDMDFDTDVIDSSKRSVVRTFFTMLSTFPYLIRFNAVFYNSDLGKLPNILQSCPNLKSLVLELEEFKMNDLLVLSSSSVPECLRSSLEHVEIKTLIRGAVAEMELVKYFLENSAVLKKLKLCLRRGRMNEESIILMELLGLRRCSPSCEVVVQLEDERGVACRRRTGEDMISLLPDHLLCQILSDVPTKTAVVTSVLSTRWRTIWLSTPVLDLHTHDFPNVTAFASFITWFLELSKGSSCLHKLKLALVSERPIQDISSESSSWDLAFVRGHLDPYYFMTQWIDNAVTRKVKHLDILYPWIFGMMPLSIYTCVTLVSLKIQNVSLADTENVSLPRLKTMHLENNIYATDALLEKLVSCPVLEDLTVVRKGDTVYDFEVLRVRSQSLKSLVVVLIGREWWYKACRVAVIDAPGLKYLSLKDSKFTSYVISSLSSSAKVDIDVSFDVDNDLATDRSVVRSFFTMLSSVRNMIISQTTSEGICVFLKHEPLPQFPYLIRLHAVLYNADLGNLPNILESCPNLKSLVLELSNLKEEELLILSASVPKCLRSSLEYVEIKTPIRGVVSEIELVKYFLENSAVIKKLKMCLRSGRMNEESNIFVQLLKFRRCLMCRVLTRLSNCKCTVKYAVVMRDRIHRDR</sequence>
<keyword evidence="8" id="KW-0961">Cell wall biogenesis/degradation</keyword>
<evidence type="ECO:0000259" key="10">
    <source>
        <dbReference type="PROSITE" id="PS50181"/>
    </source>
</evidence>
<evidence type="ECO:0000256" key="7">
    <source>
        <dbReference type="ARBA" id="ARBA00023136"/>
    </source>
</evidence>
<evidence type="ECO:0000313" key="12">
    <source>
        <dbReference type="Proteomes" id="UP000824890"/>
    </source>
</evidence>
<accession>A0ABQ8A7Z1</accession>
<keyword evidence="5 9" id="KW-1133">Transmembrane helix</keyword>
<comment type="caution">
    <text evidence="11">The sequence shown here is derived from an EMBL/GenBank/DDBJ whole genome shotgun (WGS) entry which is preliminary data.</text>
</comment>
<protein>
    <recommendedName>
        <fullName evidence="10">F-box domain-containing protein</fullName>
    </recommendedName>
</protein>
<dbReference type="Pfam" id="PF00646">
    <property type="entry name" value="F-box"/>
    <property type="match status" value="3"/>
</dbReference>
<dbReference type="InterPro" id="IPR029044">
    <property type="entry name" value="Nucleotide-diphossugar_trans"/>
</dbReference>
<dbReference type="Gene3D" id="1.20.1280.50">
    <property type="match status" value="1"/>
</dbReference>
<dbReference type="InterPro" id="IPR053781">
    <property type="entry name" value="F-box_AtFBL13-like"/>
</dbReference>
<dbReference type="Gene3D" id="3.80.10.10">
    <property type="entry name" value="Ribonuclease Inhibitor"/>
    <property type="match status" value="3"/>
</dbReference>
<feature type="transmembrane region" description="Helical" evidence="9">
    <location>
        <begin position="43"/>
        <end position="73"/>
    </location>
</feature>
<evidence type="ECO:0000256" key="1">
    <source>
        <dbReference type="ARBA" id="ARBA00004653"/>
    </source>
</evidence>
<dbReference type="InterPro" id="IPR006566">
    <property type="entry name" value="FBD"/>
</dbReference>
<dbReference type="SUPFAM" id="SSF52047">
    <property type="entry name" value="RNI-like"/>
    <property type="match status" value="3"/>
</dbReference>
<name>A0ABQ8A7Z1_BRANA</name>
<dbReference type="Pfam" id="PF13632">
    <property type="entry name" value="Glyco_trans_2_3"/>
    <property type="match status" value="1"/>
</dbReference>
<keyword evidence="12" id="KW-1185">Reference proteome</keyword>
<dbReference type="SUPFAM" id="SSF81383">
    <property type="entry name" value="F-box domain"/>
    <property type="match status" value="3"/>
</dbReference>
<reference evidence="11 12" key="1">
    <citation type="submission" date="2021-05" db="EMBL/GenBank/DDBJ databases">
        <title>Genome Assembly of Synthetic Allotetraploid Brassica napus Reveals Homoeologous Exchanges between Subgenomes.</title>
        <authorList>
            <person name="Davis J.T."/>
        </authorList>
    </citation>
    <scope>NUCLEOTIDE SEQUENCE [LARGE SCALE GENOMIC DNA]</scope>
    <source>
        <strain evidence="12">cv. Da-Ae</strain>
        <tissue evidence="11">Seedling</tissue>
    </source>
</reference>
<keyword evidence="6" id="KW-0333">Golgi apparatus</keyword>
<evidence type="ECO:0000256" key="5">
    <source>
        <dbReference type="ARBA" id="ARBA00022989"/>
    </source>
</evidence>
<evidence type="ECO:0000256" key="8">
    <source>
        <dbReference type="ARBA" id="ARBA00023316"/>
    </source>
</evidence>
<dbReference type="PROSITE" id="PS50181">
    <property type="entry name" value="FBOX"/>
    <property type="match status" value="1"/>
</dbReference>
<dbReference type="Pfam" id="PF24758">
    <property type="entry name" value="LRR_At5g56370"/>
    <property type="match status" value="3"/>
</dbReference>
<evidence type="ECO:0000313" key="11">
    <source>
        <dbReference type="EMBL" id="KAH0888641.1"/>
    </source>
</evidence>
<feature type="domain" description="F-box" evidence="10">
    <location>
        <begin position="557"/>
        <end position="594"/>
    </location>
</feature>
<gene>
    <name evidence="11" type="ORF">HID58_051070</name>
</gene>
<dbReference type="InterPro" id="IPR001173">
    <property type="entry name" value="Glyco_trans_2-like"/>
</dbReference>
<keyword evidence="7 9" id="KW-0472">Membrane</keyword>
<evidence type="ECO:0000256" key="6">
    <source>
        <dbReference type="ARBA" id="ARBA00023034"/>
    </source>
</evidence>
<evidence type="ECO:0000256" key="2">
    <source>
        <dbReference type="ARBA" id="ARBA00022676"/>
    </source>
</evidence>
<keyword evidence="3" id="KW-0808">Transferase</keyword>
<comment type="subcellular location">
    <subcellularLocation>
        <location evidence="1">Golgi apparatus membrane</location>
        <topology evidence="1">Multi-pass membrane protein</topology>
    </subcellularLocation>
</comment>
<dbReference type="CDD" id="cd22160">
    <property type="entry name" value="F-box_AtFBL13-like"/>
    <property type="match status" value="3"/>
</dbReference>